<dbReference type="AlphaFoldDB" id="A0A8J5EVU5"/>
<dbReference type="EMBL" id="JACMSC010000018">
    <property type="protein sequence ID" value="KAG6475099.1"/>
    <property type="molecule type" value="Genomic_DNA"/>
</dbReference>
<evidence type="ECO:0000313" key="1">
    <source>
        <dbReference type="EMBL" id="KAG6475099.1"/>
    </source>
</evidence>
<accession>A0A8J5EVU5</accession>
<reference evidence="1 2" key="1">
    <citation type="submission" date="2020-08" db="EMBL/GenBank/DDBJ databases">
        <title>Plant Genome Project.</title>
        <authorList>
            <person name="Zhang R.-G."/>
        </authorList>
    </citation>
    <scope>NUCLEOTIDE SEQUENCE [LARGE SCALE GENOMIC DNA]</scope>
    <source>
        <tissue evidence="1">Rhizome</tissue>
    </source>
</reference>
<evidence type="ECO:0000313" key="2">
    <source>
        <dbReference type="Proteomes" id="UP000734854"/>
    </source>
</evidence>
<proteinExistence type="predicted"/>
<sequence>MSYFLRLEVIQMDDGIFVSQKKYASDSLKRFRMECSKPVPTPVIEKIKLSKDETSKSVDITTYKSLIVSLRFLVATRPDISFGVGVLSSKMIAIDAITGVHKKRLPEHQGTMLEGQIVEFQLLINEEAKALLSQISKMNASPRFESLEISNNLQLENSQTSPEVFERTSSQNSGVTQSQILSNSVASFLPVLSAESDQSSVVVIP</sequence>
<keyword evidence="2" id="KW-1185">Reference proteome</keyword>
<organism evidence="1 2">
    <name type="scientific">Zingiber officinale</name>
    <name type="common">Ginger</name>
    <name type="synonym">Amomum zingiber</name>
    <dbReference type="NCBI Taxonomy" id="94328"/>
    <lineage>
        <taxon>Eukaryota</taxon>
        <taxon>Viridiplantae</taxon>
        <taxon>Streptophyta</taxon>
        <taxon>Embryophyta</taxon>
        <taxon>Tracheophyta</taxon>
        <taxon>Spermatophyta</taxon>
        <taxon>Magnoliopsida</taxon>
        <taxon>Liliopsida</taxon>
        <taxon>Zingiberales</taxon>
        <taxon>Zingiberaceae</taxon>
        <taxon>Zingiber</taxon>
    </lineage>
</organism>
<dbReference type="Proteomes" id="UP000734854">
    <property type="component" value="Unassembled WGS sequence"/>
</dbReference>
<name>A0A8J5EVU5_ZINOF</name>
<comment type="caution">
    <text evidence="1">The sequence shown here is derived from an EMBL/GenBank/DDBJ whole genome shotgun (WGS) entry which is preliminary data.</text>
</comment>
<gene>
    <name evidence="1" type="ORF">ZIOFF_064317</name>
</gene>
<protein>
    <recommendedName>
        <fullName evidence="3">Mitochondrial protein</fullName>
    </recommendedName>
</protein>
<evidence type="ECO:0008006" key="3">
    <source>
        <dbReference type="Google" id="ProtNLM"/>
    </source>
</evidence>